<keyword evidence="7 10" id="KW-0626">Porin</keyword>
<dbReference type="Proteomes" id="UP000006589">
    <property type="component" value="Chromosome"/>
</dbReference>
<dbReference type="GO" id="GO:0006811">
    <property type="term" value="P:monoatomic ion transport"/>
    <property type="evidence" value="ECO:0007669"/>
    <property type="project" value="UniProtKB-KW"/>
</dbReference>
<evidence type="ECO:0000313" key="12">
    <source>
        <dbReference type="Proteomes" id="UP000006589"/>
    </source>
</evidence>
<reference evidence="11 12" key="1">
    <citation type="submission" date="2008-03" db="EMBL/GenBank/DDBJ databases">
        <title>Complete sequence of chromosome of Methylobacterium radiotolerans JCM 2831.</title>
        <authorList>
            <consortium name="US DOE Joint Genome Institute"/>
            <person name="Copeland A."/>
            <person name="Lucas S."/>
            <person name="Lapidus A."/>
            <person name="Glavina del Rio T."/>
            <person name="Dalin E."/>
            <person name="Tice H."/>
            <person name="Bruce D."/>
            <person name="Goodwin L."/>
            <person name="Pitluck S."/>
            <person name="Kiss H."/>
            <person name="Brettin T."/>
            <person name="Detter J.C."/>
            <person name="Han C."/>
            <person name="Kuske C.R."/>
            <person name="Schmutz J."/>
            <person name="Larimer F."/>
            <person name="Land M."/>
            <person name="Hauser L."/>
            <person name="Kyrpides N."/>
            <person name="Mikhailova N."/>
            <person name="Marx C.J."/>
            <person name="Richardson P."/>
        </authorList>
    </citation>
    <scope>NUCLEOTIDE SEQUENCE [LARGE SCALE GENOMIC DNA]</scope>
    <source>
        <strain evidence="12">ATCC 27329 / DSM 1819 / JCM 2831 / NBRC 15690 / NCIMB 10815 / 0-1</strain>
    </source>
</reference>
<gene>
    <name evidence="11" type="ordered locus">Mrad2831_4954</name>
</gene>
<dbReference type="GO" id="GO:0015288">
    <property type="term" value="F:porin activity"/>
    <property type="evidence" value="ECO:0007669"/>
    <property type="project" value="UniProtKB-KW"/>
</dbReference>
<evidence type="ECO:0000313" key="11">
    <source>
        <dbReference type="EMBL" id="ACB26913.1"/>
    </source>
</evidence>
<evidence type="ECO:0000256" key="5">
    <source>
        <dbReference type="ARBA" id="ARBA00022729"/>
    </source>
</evidence>
<comment type="subcellular location">
    <subcellularLocation>
        <location evidence="10">Cell outer membrane</location>
        <topology evidence="10">Multi-pass membrane protein</topology>
    </subcellularLocation>
</comment>
<dbReference type="Pfam" id="PF02530">
    <property type="entry name" value="Porin_2"/>
    <property type="match status" value="1"/>
</dbReference>
<keyword evidence="4 10" id="KW-0812">Transmembrane</keyword>
<sequence>MADSMHVVSADYRKHRTKRGTKGVLAGVAGVLSLPVAAAELPDRRKSQLIEHVRICSAYGQAFFFIPGTDTCLRLSGRARFEYAYQPSYSRSGTAAATPGDYSGYQGRLRINLDARTQTSYGTLRAFLRLDAGSRTGFATMHAGALNRIGGAFPALGVDQFGRAQQQFNVDKAFIQFAGITAGRASSFFDFYAHDFEFIVSTIGSDNPSTNLAAYTATLGKGLSASLSVEDPMFRRTPVYASQNAPASAFPNPGAILSPGNPVAPIFVGYDAAGRPTGVGFVDTVQRSRMPDLVGVLRSDQSWGSAQLSGAVHEVNHGLLSSVAFAGSNLGAPVSVGNNRAPAGGASALGWAVQGGVKINLPAIATGDTLYLQGAYGEGTALYTGLPAYNGPWAQSATAVQGAAFSQFFNDGVINPFTQRLQLSTSYSFTAAMLHYWTPAVRSAFFGSYGALSFARGARAAQGAYFGVTGTGPGTPGTRFFDLSQVLRDSYRFVAGANLIWSPVKEFDIGVEAIYTRYGPRSGRILDLGRYPNQNAAYVNNPANPVSTARHVDVIQVRARVQRDF</sequence>
<keyword evidence="8 10" id="KW-0472">Membrane</keyword>
<keyword evidence="3 10" id="KW-1134">Transmembrane beta strand</keyword>
<evidence type="ECO:0000256" key="9">
    <source>
        <dbReference type="ARBA" id="ARBA00023237"/>
    </source>
</evidence>
<evidence type="ECO:0000256" key="6">
    <source>
        <dbReference type="ARBA" id="ARBA00023065"/>
    </source>
</evidence>
<evidence type="ECO:0000256" key="3">
    <source>
        <dbReference type="ARBA" id="ARBA00022452"/>
    </source>
</evidence>
<name>B1LTW9_METRJ</name>
<comment type="function">
    <text evidence="10">Forms passive diffusion pores that allow small molecular weight hydrophilic materials across the outer membrane.</text>
</comment>
<organism evidence="11 12">
    <name type="scientific">Methylobacterium radiotolerans (strain ATCC 27329 / DSM 1819 / JCM 2831 / NBRC 15690 / NCIMB 10815 / 0-1)</name>
    <dbReference type="NCBI Taxonomy" id="426355"/>
    <lineage>
        <taxon>Bacteria</taxon>
        <taxon>Pseudomonadati</taxon>
        <taxon>Pseudomonadota</taxon>
        <taxon>Alphaproteobacteria</taxon>
        <taxon>Hyphomicrobiales</taxon>
        <taxon>Methylobacteriaceae</taxon>
        <taxon>Methylobacterium</taxon>
    </lineage>
</organism>
<dbReference type="GeneID" id="6141022"/>
<dbReference type="KEGG" id="mrd:Mrad2831_4954"/>
<comment type="domain">
    <text evidence="10">Consists of 16-stranded beta-barrel sheets, with large surface-exposed loops, that form a transmembrane pore at the center of each barrel. The pore is partially ocluded by a peptide loop that folds into the pore lumen.</text>
</comment>
<evidence type="ECO:0000256" key="1">
    <source>
        <dbReference type="ARBA" id="ARBA00009521"/>
    </source>
</evidence>
<dbReference type="EMBL" id="CP001001">
    <property type="protein sequence ID" value="ACB26913.1"/>
    <property type="molecule type" value="Genomic_DNA"/>
</dbReference>
<dbReference type="eggNOG" id="COG3203">
    <property type="taxonomic scope" value="Bacteria"/>
</dbReference>
<proteinExistence type="inferred from homology"/>
<dbReference type="GO" id="GO:0009279">
    <property type="term" value="C:cell outer membrane"/>
    <property type="evidence" value="ECO:0007669"/>
    <property type="project" value="UniProtKB-SubCell"/>
</dbReference>
<keyword evidence="6 10" id="KW-0406">Ion transport</keyword>
<keyword evidence="9 10" id="KW-0998">Cell outer membrane</keyword>
<dbReference type="HOGENOM" id="CLU_044836_2_0_5"/>
<dbReference type="InterPro" id="IPR003684">
    <property type="entry name" value="Porin_alphabac"/>
</dbReference>
<dbReference type="PATRIC" id="fig|426355.14.peg.5025"/>
<evidence type="ECO:0000256" key="7">
    <source>
        <dbReference type="ARBA" id="ARBA00023114"/>
    </source>
</evidence>
<evidence type="ECO:0000256" key="4">
    <source>
        <dbReference type="ARBA" id="ARBA00022692"/>
    </source>
</evidence>
<evidence type="ECO:0000256" key="10">
    <source>
        <dbReference type="RuleBase" id="RU364005"/>
    </source>
</evidence>
<keyword evidence="5" id="KW-0732">Signal</keyword>
<dbReference type="RefSeq" id="WP_012321864.1">
    <property type="nucleotide sequence ID" value="NC_010505.1"/>
</dbReference>
<evidence type="ECO:0000256" key="8">
    <source>
        <dbReference type="ARBA" id="ARBA00023136"/>
    </source>
</evidence>
<dbReference type="GO" id="GO:0046930">
    <property type="term" value="C:pore complex"/>
    <property type="evidence" value="ECO:0007669"/>
    <property type="project" value="UniProtKB-KW"/>
</dbReference>
<comment type="similarity">
    <text evidence="1 10">Belongs to the alphaproteobacteria porin family.</text>
</comment>
<dbReference type="STRING" id="426355.Mrad2831_4954"/>
<dbReference type="AlphaFoldDB" id="B1LTW9"/>
<evidence type="ECO:0000256" key="2">
    <source>
        <dbReference type="ARBA" id="ARBA00022448"/>
    </source>
</evidence>
<keyword evidence="2 10" id="KW-0813">Transport</keyword>
<accession>B1LTW9</accession>
<protein>
    <recommendedName>
        <fullName evidence="10">Porin</fullName>
    </recommendedName>
</protein>